<dbReference type="FunFam" id="3.40.50.300:FF:000230">
    <property type="entry name" value="Lipoprotein-releasing system ATP-binding protein LolD"/>
    <property type="match status" value="1"/>
</dbReference>
<evidence type="ECO:0000256" key="1">
    <source>
        <dbReference type="ARBA" id="ARBA00005417"/>
    </source>
</evidence>
<organism evidence="9 10">
    <name type="scientific">Parasutterella muris</name>
    <dbReference type="NCBI Taxonomy" id="2565572"/>
    <lineage>
        <taxon>Bacteria</taxon>
        <taxon>Pseudomonadati</taxon>
        <taxon>Pseudomonadota</taxon>
        <taxon>Betaproteobacteria</taxon>
        <taxon>Burkholderiales</taxon>
        <taxon>Sutterellaceae</taxon>
        <taxon>Parasutterella</taxon>
    </lineage>
</organism>
<dbReference type="InterPro" id="IPR015854">
    <property type="entry name" value="ABC_transpr_LolD-like"/>
</dbReference>
<dbReference type="EMBL" id="WSRP01000028">
    <property type="protein sequence ID" value="MVX57346.1"/>
    <property type="molecule type" value="Genomic_DNA"/>
</dbReference>
<evidence type="ECO:0000259" key="8">
    <source>
        <dbReference type="PROSITE" id="PS50893"/>
    </source>
</evidence>
<dbReference type="SMART" id="SM00382">
    <property type="entry name" value="AAA"/>
    <property type="match status" value="1"/>
</dbReference>
<name>A0A6L6YI54_9BURK</name>
<dbReference type="GO" id="GO:0044874">
    <property type="term" value="P:lipoprotein localization to outer membrane"/>
    <property type="evidence" value="ECO:0007669"/>
    <property type="project" value="UniProtKB-ARBA"/>
</dbReference>
<protein>
    <submittedName>
        <fullName evidence="9">ATP-binding cassette domain-containing protein</fullName>
    </submittedName>
</protein>
<keyword evidence="3" id="KW-1003">Cell membrane</keyword>
<sequence length="228" mass="25104">MNNKVVLKVKGLTKIFKEGKDSLEVLKGIDLEVEEGVSVAIVGTSGSGKSTLLQCLGALDTFDAGSVEIDGENIADLSEKQRTQMRNRKLGFVYQFHHLLPEFTSLENTAMPLKIRRVPAAEAQKRAEHLLAAMGLEERVDHLPSQLSGGERQRVAIARAVCGSPVCLLADEPTGNLDRETAVSVFDYLVRLTRDEKLTLIIVTHDPELAARCDRIYRLKAGRLIAEK</sequence>
<feature type="domain" description="ABC transporter" evidence="8">
    <location>
        <begin position="7"/>
        <end position="228"/>
    </location>
</feature>
<evidence type="ECO:0000313" key="9">
    <source>
        <dbReference type="EMBL" id="MVX57346.1"/>
    </source>
</evidence>
<dbReference type="SUPFAM" id="SSF52540">
    <property type="entry name" value="P-loop containing nucleoside triphosphate hydrolases"/>
    <property type="match status" value="1"/>
</dbReference>
<evidence type="ECO:0000256" key="3">
    <source>
        <dbReference type="ARBA" id="ARBA00022475"/>
    </source>
</evidence>
<dbReference type="GO" id="GO:0022857">
    <property type="term" value="F:transmembrane transporter activity"/>
    <property type="evidence" value="ECO:0007669"/>
    <property type="project" value="TreeGrafter"/>
</dbReference>
<evidence type="ECO:0000256" key="4">
    <source>
        <dbReference type="ARBA" id="ARBA00022741"/>
    </source>
</evidence>
<dbReference type="PANTHER" id="PTHR24220">
    <property type="entry name" value="IMPORT ATP-BINDING PROTEIN"/>
    <property type="match status" value="1"/>
</dbReference>
<dbReference type="GO" id="GO:0089705">
    <property type="term" value="P:protein localization to outer membrane"/>
    <property type="evidence" value="ECO:0007669"/>
    <property type="project" value="UniProtKB-ARBA"/>
</dbReference>
<dbReference type="InterPro" id="IPR017871">
    <property type="entry name" value="ABC_transporter-like_CS"/>
</dbReference>
<dbReference type="Gene3D" id="3.40.50.300">
    <property type="entry name" value="P-loop containing nucleotide triphosphate hydrolases"/>
    <property type="match status" value="1"/>
</dbReference>
<reference evidence="9 10" key="1">
    <citation type="submission" date="2019-12" db="EMBL/GenBank/DDBJ databases">
        <title>Microbes associate with the intestines of laboratory mice.</title>
        <authorList>
            <person name="Navarre W."/>
            <person name="Wong E."/>
        </authorList>
    </citation>
    <scope>NUCLEOTIDE SEQUENCE [LARGE SCALE GENOMIC DNA]</scope>
    <source>
        <strain evidence="9 10">NM82_D38</strain>
    </source>
</reference>
<dbReference type="OrthoDB" id="9802264at2"/>
<dbReference type="GO" id="GO:0016887">
    <property type="term" value="F:ATP hydrolysis activity"/>
    <property type="evidence" value="ECO:0007669"/>
    <property type="project" value="InterPro"/>
</dbReference>
<evidence type="ECO:0000256" key="7">
    <source>
        <dbReference type="ARBA" id="ARBA00023136"/>
    </source>
</evidence>
<dbReference type="PANTHER" id="PTHR24220:SF689">
    <property type="entry name" value="LIPOPROTEIN-RELEASING SYSTEM ATP-BINDING PROTEIN LOLD"/>
    <property type="match status" value="1"/>
</dbReference>
<keyword evidence="2" id="KW-0813">Transport</keyword>
<gene>
    <name evidence="9" type="ORF">E5987_09060</name>
</gene>
<dbReference type="GO" id="GO:0005886">
    <property type="term" value="C:plasma membrane"/>
    <property type="evidence" value="ECO:0007669"/>
    <property type="project" value="TreeGrafter"/>
</dbReference>
<dbReference type="PROSITE" id="PS00211">
    <property type="entry name" value="ABC_TRANSPORTER_1"/>
    <property type="match status" value="1"/>
</dbReference>
<dbReference type="InterPro" id="IPR017911">
    <property type="entry name" value="MacB-like_ATP-bd"/>
</dbReference>
<comment type="caution">
    <text evidence="9">The sequence shown here is derived from an EMBL/GenBank/DDBJ whole genome shotgun (WGS) entry which is preliminary data.</text>
</comment>
<accession>A0A6L6YI54</accession>
<dbReference type="InterPro" id="IPR027417">
    <property type="entry name" value="P-loop_NTPase"/>
</dbReference>
<dbReference type="Proteomes" id="UP000472580">
    <property type="component" value="Unassembled WGS sequence"/>
</dbReference>
<dbReference type="InterPro" id="IPR003593">
    <property type="entry name" value="AAA+_ATPase"/>
</dbReference>
<keyword evidence="5 9" id="KW-0067">ATP-binding</keyword>
<keyword evidence="7" id="KW-0472">Membrane</keyword>
<proteinExistence type="inferred from homology"/>
<dbReference type="GO" id="GO:0005524">
    <property type="term" value="F:ATP binding"/>
    <property type="evidence" value="ECO:0007669"/>
    <property type="project" value="UniProtKB-KW"/>
</dbReference>
<evidence type="ECO:0000256" key="6">
    <source>
        <dbReference type="ARBA" id="ARBA00022967"/>
    </source>
</evidence>
<dbReference type="InterPro" id="IPR003439">
    <property type="entry name" value="ABC_transporter-like_ATP-bd"/>
</dbReference>
<dbReference type="Pfam" id="PF00005">
    <property type="entry name" value="ABC_tran"/>
    <property type="match status" value="1"/>
</dbReference>
<evidence type="ECO:0000256" key="5">
    <source>
        <dbReference type="ARBA" id="ARBA00022840"/>
    </source>
</evidence>
<dbReference type="AlphaFoldDB" id="A0A6L6YI54"/>
<dbReference type="PROSITE" id="PS50893">
    <property type="entry name" value="ABC_TRANSPORTER_2"/>
    <property type="match status" value="1"/>
</dbReference>
<keyword evidence="10" id="KW-1185">Reference proteome</keyword>
<comment type="similarity">
    <text evidence="1">Belongs to the ABC transporter superfamily.</text>
</comment>
<evidence type="ECO:0000313" key="10">
    <source>
        <dbReference type="Proteomes" id="UP000472580"/>
    </source>
</evidence>
<keyword evidence="6" id="KW-1278">Translocase</keyword>
<keyword evidence="4" id="KW-0547">Nucleotide-binding</keyword>
<dbReference type="RefSeq" id="WP_160335770.1">
    <property type="nucleotide sequence ID" value="NZ_CALPCR010000024.1"/>
</dbReference>
<evidence type="ECO:0000256" key="2">
    <source>
        <dbReference type="ARBA" id="ARBA00022448"/>
    </source>
</evidence>
<dbReference type="CDD" id="cd03255">
    <property type="entry name" value="ABC_MJ0796_LolCDE_FtsE"/>
    <property type="match status" value="1"/>
</dbReference>